<organism evidence="2 3">
    <name type="scientific">Gossypium trilobum</name>
    <dbReference type="NCBI Taxonomy" id="34281"/>
    <lineage>
        <taxon>Eukaryota</taxon>
        <taxon>Viridiplantae</taxon>
        <taxon>Streptophyta</taxon>
        <taxon>Embryophyta</taxon>
        <taxon>Tracheophyta</taxon>
        <taxon>Spermatophyta</taxon>
        <taxon>Magnoliopsida</taxon>
        <taxon>eudicotyledons</taxon>
        <taxon>Gunneridae</taxon>
        <taxon>Pentapetalae</taxon>
        <taxon>rosids</taxon>
        <taxon>malvids</taxon>
        <taxon>Malvales</taxon>
        <taxon>Malvaceae</taxon>
        <taxon>Malvoideae</taxon>
        <taxon>Gossypium</taxon>
    </lineage>
</organism>
<name>A0A7J9DL44_9ROSI</name>
<accession>A0A7J9DL44</accession>
<dbReference type="EMBL" id="JABEZW010000003">
    <property type="protein sequence ID" value="MBA0761443.1"/>
    <property type="molecule type" value="Genomic_DNA"/>
</dbReference>
<dbReference type="GO" id="GO:0004523">
    <property type="term" value="F:RNA-DNA hybrid ribonuclease activity"/>
    <property type="evidence" value="ECO:0007669"/>
    <property type="project" value="InterPro"/>
</dbReference>
<protein>
    <recommendedName>
        <fullName evidence="1">RNase H type-1 domain-containing protein</fullName>
    </recommendedName>
</protein>
<dbReference type="CDD" id="cd06222">
    <property type="entry name" value="RNase_H_like"/>
    <property type="match status" value="1"/>
</dbReference>
<feature type="domain" description="RNase H type-1" evidence="1">
    <location>
        <begin position="52"/>
        <end position="125"/>
    </location>
</feature>
<dbReference type="PANTHER" id="PTHR47074:SF61">
    <property type="entry name" value="RNASE H TYPE-1 DOMAIN-CONTAINING PROTEIN"/>
    <property type="match status" value="1"/>
</dbReference>
<reference evidence="2 3" key="1">
    <citation type="journal article" date="2019" name="Genome Biol. Evol.">
        <title>Insights into the evolution of the New World diploid cottons (Gossypium, subgenus Houzingenia) based on genome sequencing.</title>
        <authorList>
            <person name="Grover C.E."/>
            <person name="Arick M.A. 2nd"/>
            <person name="Thrash A."/>
            <person name="Conover J.L."/>
            <person name="Sanders W.S."/>
            <person name="Peterson D.G."/>
            <person name="Frelichowski J.E."/>
            <person name="Scheffler J.A."/>
            <person name="Scheffler B.E."/>
            <person name="Wendel J.F."/>
        </authorList>
    </citation>
    <scope>NUCLEOTIDE SEQUENCE [LARGE SCALE GENOMIC DNA]</scope>
    <source>
        <strain evidence="2">8</strain>
        <tissue evidence="2">Leaf</tissue>
    </source>
</reference>
<sequence length="154" mass="17922">MINYLKELDGFNTHLPRRRIHTDRWVAPNGLMVKINFDTTFNKQRNEPCSGLVAINLGLNLRLKVIKIEGDSRSVIRKLQAKEEDRFEIEVYIKDSKQLNLGFGYCVFRFTHKESNKVAHILATEGIKKRETTYQMNMVPSVAEEPVDAARRWT</sequence>
<gene>
    <name evidence="2" type="ORF">Gotri_024093</name>
</gene>
<evidence type="ECO:0000259" key="1">
    <source>
        <dbReference type="Pfam" id="PF13456"/>
    </source>
</evidence>
<evidence type="ECO:0000313" key="3">
    <source>
        <dbReference type="Proteomes" id="UP000593568"/>
    </source>
</evidence>
<evidence type="ECO:0000313" key="2">
    <source>
        <dbReference type="EMBL" id="MBA0761443.1"/>
    </source>
</evidence>
<dbReference type="PANTHER" id="PTHR47074">
    <property type="entry name" value="BNAC02G40300D PROTEIN"/>
    <property type="match status" value="1"/>
</dbReference>
<feature type="non-terminal residue" evidence="2">
    <location>
        <position position="154"/>
    </location>
</feature>
<dbReference type="Pfam" id="PF13456">
    <property type="entry name" value="RVT_3"/>
    <property type="match status" value="1"/>
</dbReference>
<comment type="caution">
    <text evidence="2">The sequence shown here is derived from an EMBL/GenBank/DDBJ whole genome shotgun (WGS) entry which is preliminary data.</text>
</comment>
<dbReference type="InterPro" id="IPR052929">
    <property type="entry name" value="RNase_H-like_EbsB-rel"/>
</dbReference>
<dbReference type="Proteomes" id="UP000593568">
    <property type="component" value="Unassembled WGS sequence"/>
</dbReference>
<dbReference type="Gene3D" id="3.30.420.10">
    <property type="entry name" value="Ribonuclease H-like superfamily/Ribonuclease H"/>
    <property type="match status" value="1"/>
</dbReference>
<dbReference type="GO" id="GO:0003676">
    <property type="term" value="F:nucleic acid binding"/>
    <property type="evidence" value="ECO:0007669"/>
    <property type="project" value="InterPro"/>
</dbReference>
<dbReference type="AlphaFoldDB" id="A0A7J9DL44"/>
<keyword evidence="3" id="KW-1185">Reference proteome</keyword>
<dbReference type="InterPro" id="IPR044730">
    <property type="entry name" value="RNase_H-like_dom_plant"/>
</dbReference>
<proteinExistence type="predicted"/>
<dbReference type="InterPro" id="IPR036397">
    <property type="entry name" value="RNaseH_sf"/>
</dbReference>
<dbReference type="InterPro" id="IPR002156">
    <property type="entry name" value="RNaseH_domain"/>
</dbReference>